<organism evidence="1 2">
    <name type="scientific">Hymenochirus boettgeri</name>
    <name type="common">Congo dwarf clawed frog</name>
    <dbReference type="NCBI Taxonomy" id="247094"/>
    <lineage>
        <taxon>Eukaryota</taxon>
        <taxon>Metazoa</taxon>
        <taxon>Chordata</taxon>
        <taxon>Craniata</taxon>
        <taxon>Vertebrata</taxon>
        <taxon>Euteleostomi</taxon>
        <taxon>Amphibia</taxon>
        <taxon>Batrachia</taxon>
        <taxon>Anura</taxon>
        <taxon>Pipoidea</taxon>
        <taxon>Pipidae</taxon>
        <taxon>Pipinae</taxon>
        <taxon>Hymenochirus</taxon>
    </lineage>
</organism>
<comment type="caution">
    <text evidence="1">The sequence shown here is derived from an EMBL/GenBank/DDBJ whole genome shotgun (WGS) entry which is preliminary data.</text>
</comment>
<evidence type="ECO:0000313" key="1">
    <source>
        <dbReference type="EMBL" id="KAG8453017.1"/>
    </source>
</evidence>
<protein>
    <submittedName>
        <fullName evidence="1">Uncharacterized protein</fullName>
    </submittedName>
</protein>
<dbReference type="EMBL" id="JAACNH010000002">
    <property type="protein sequence ID" value="KAG8453017.1"/>
    <property type="molecule type" value="Genomic_DNA"/>
</dbReference>
<keyword evidence="2" id="KW-1185">Reference proteome</keyword>
<gene>
    <name evidence="1" type="ORF">GDO86_004722</name>
</gene>
<proteinExistence type="predicted"/>
<evidence type="ECO:0000313" key="2">
    <source>
        <dbReference type="Proteomes" id="UP000812440"/>
    </source>
</evidence>
<dbReference type="AlphaFoldDB" id="A0A8T2KCA3"/>
<accession>A0A8T2KCA3</accession>
<reference evidence="1" key="1">
    <citation type="thesis" date="2020" institute="ProQuest LLC" country="789 East Eisenhower Parkway, Ann Arbor, MI, USA">
        <title>Comparative Genomics and Chromosome Evolution.</title>
        <authorList>
            <person name="Mudd A.B."/>
        </authorList>
    </citation>
    <scope>NUCLEOTIDE SEQUENCE</scope>
    <source>
        <strain evidence="1">Female2</strain>
        <tissue evidence="1">Blood</tissue>
    </source>
</reference>
<dbReference type="Proteomes" id="UP000812440">
    <property type="component" value="Chromosome 2"/>
</dbReference>
<name>A0A8T2KCA3_9PIPI</name>
<sequence length="87" mass="10124">MPAIRPAELARNALMLRIAVNIRNIYIYYNKHKDFPSALKLQDFYSWLLSRELLHPPHTNNSIGIFCSQKHLMAGISYQSDITSLEY</sequence>